<evidence type="ECO:0000256" key="1">
    <source>
        <dbReference type="SAM" id="Phobius"/>
    </source>
</evidence>
<organism evidence="2 3">
    <name type="scientific">Cryptosporangium minutisporangium</name>
    <dbReference type="NCBI Taxonomy" id="113569"/>
    <lineage>
        <taxon>Bacteria</taxon>
        <taxon>Bacillati</taxon>
        <taxon>Actinomycetota</taxon>
        <taxon>Actinomycetes</taxon>
        <taxon>Cryptosporangiales</taxon>
        <taxon>Cryptosporangiaceae</taxon>
        <taxon>Cryptosporangium</taxon>
    </lineage>
</organism>
<dbReference type="Proteomes" id="UP001501676">
    <property type="component" value="Unassembled WGS sequence"/>
</dbReference>
<dbReference type="EMBL" id="BAAAYN010000002">
    <property type="protein sequence ID" value="GAA3382155.1"/>
    <property type="molecule type" value="Genomic_DNA"/>
</dbReference>
<feature type="transmembrane region" description="Helical" evidence="1">
    <location>
        <begin position="111"/>
        <end position="131"/>
    </location>
</feature>
<protein>
    <submittedName>
        <fullName evidence="2">Membrane protein</fullName>
    </submittedName>
</protein>
<comment type="caution">
    <text evidence="2">The sequence shown here is derived from an EMBL/GenBank/DDBJ whole genome shotgun (WGS) entry which is preliminary data.</text>
</comment>
<proteinExistence type="predicted"/>
<evidence type="ECO:0000313" key="3">
    <source>
        <dbReference type="Proteomes" id="UP001501676"/>
    </source>
</evidence>
<evidence type="ECO:0000313" key="2">
    <source>
        <dbReference type="EMBL" id="GAA3382155.1"/>
    </source>
</evidence>
<keyword evidence="1" id="KW-0472">Membrane</keyword>
<feature type="transmembrane region" description="Helical" evidence="1">
    <location>
        <begin position="20"/>
        <end position="40"/>
    </location>
</feature>
<keyword evidence="1" id="KW-0812">Transmembrane</keyword>
<dbReference type="RefSeq" id="WP_345726071.1">
    <property type="nucleotide sequence ID" value="NZ_BAAAYN010000002.1"/>
</dbReference>
<feature type="transmembrane region" description="Helical" evidence="1">
    <location>
        <begin position="73"/>
        <end position="99"/>
    </location>
</feature>
<gene>
    <name evidence="2" type="ORF">GCM10020369_02870</name>
</gene>
<sequence>MPETEAPPTGTAHGPGRVLVAVYGLFALAAGARAGVQIATRFTDAPIAYLLSAFAALVYVGATVALARSGYRWWLVALLCCSIEVVGVLTVGTASLLIPEEFPDATVWSDYGAGYGFVPLVLPVLGLLWLWKARPER</sequence>
<accession>A0ABP6SQ43</accession>
<keyword evidence="3" id="KW-1185">Reference proteome</keyword>
<feature type="transmembrane region" description="Helical" evidence="1">
    <location>
        <begin position="46"/>
        <end position="66"/>
    </location>
</feature>
<name>A0ABP6SQ43_9ACTN</name>
<keyword evidence="1" id="KW-1133">Transmembrane helix</keyword>
<reference evidence="3" key="1">
    <citation type="journal article" date="2019" name="Int. J. Syst. Evol. Microbiol.">
        <title>The Global Catalogue of Microorganisms (GCM) 10K type strain sequencing project: providing services to taxonomists for standard genome sequencing and annotation.</title>
        <authorList>
            <consortium name="The Broad Institute Genomics Platform"/>
            <consortium name="The Broad Institute Genome Sequencing Center for Infectious Disease"/>
            <person name="Wu L."/>
            <person name="Ma J."/>
        </authorList>
    </citation>
    <scope>NUCLEOTIDE SEQUENCE [LARGE SCALE GENOMIC DNA]</scope>
    <source>
        <strain evidence="3">JCM 9458</strain>
    </source>
</reference>